<gene>
    <name evidence="2" type="ORF">EZS28_012030</name>
</gene>
<evidence type="ECO:0000313" key="2">
    <source>
        <dbReference type="EMBL" id="KAA6392444.1"/>
    </source>
</evidence>
<comment type="caution">
    <text evidence="2">The sequence shown here is derived from an EMBL/GenBank/DDBJ whole genome shotgun (WGS) entry which is preliminary data.</text>
</comment>
<dbReference type="EMBL" id="SNRW01002538">
    <property type="protein sequence ID" value="KAA6392444.1"/>
    <property type="molecule type" value="Genomic_DNA"/>
</dbReference>
<feature type="region of interest" description="Disordered" evidence="1">
    <location>
        <begin position="171"/>
        <end position="196"/>
    </location>
</feature>
<accession>A0A5J4WBX5</accession>
<evidence type="ECO:0000256" key="1">
    <source>
        <dbReference type="SAM" id="MobiDB-lite"/>
    </source>
</evidence>
<proteinExistence type="predicted"/>
<reference evidence="2 3" key="1">
    <citation type="submission" date="2019-03" db="EMBL/GenBank/DDBJ databases">
        <title>Single cell metagenomics reveals metabolic interactions within the superorganism composed of flagellate Streblomastix strix and complex community of Bacteroidetes bacteria on its surface.</title>
        <authorList>
            <person name="Treitli S.C."/>
            <person name="Kolisko M."/>
            <person name="Husnik F."/>
            <person name="Keeling P."/>
            <person name="Hampl V."/>
        </authorList>
    </citation>
    <scope>NUCLEOTIDE SEQUENCE [LARGE SCALE GENOMIC DNA]</scope>
    <source>
        <strain evidence="2">ST1C</strain>
    </source>
</reference>
<dbReference type="Proteomes" id="UP000324800">
    <property type="component" value="Unassembled WGS sequence"/>
</dbReference>
<name>A0A5J4WBX5_9EUKA</name>
<sequence length="196" mass="22943">MCTLPIYKGVFGKEEGYLQGILGLELRLLHNIRLVSKLYLDENAMQKIHKIEWQYISEGYQCNIQPESKYIQSLLHYDLSVGRNALGNKQINDAKQLVQDLEDIILVLSIVCNFAEIMLCVVCGIGHLIEYRKISVQTFSLMMLYESMLQSDEQELEELRRLKLEQYKIKQQEKEQSMKKPDSNMKRYEFSEALPI</sequence>
<feature type="compositionally biased region" description="Basic and acidic residues" evidence="1">
    <location>
        <begin position="171"/>
        <end position="190"/>
    </location>
</feature>
<organism evidence="2 3">
    <name type="scientific">Streblomastix strix</name>
    <dbReference type="NCBI Taxonomy" id="222440"/>
    <lineage>
        <taxon>Eukaryota</taxon>
        <taxon>Metamonada</taxon>
        <taxon>Preaxostyla</taxon>
        <taxon>Oxymonadida</taxon>
        <taxon>Streblomastigidae</taxon>
        <taxon>Streblomastix</taxon>
    </lineage>
</organism>
<protein>
    <submittedName>
        <fullName evidence="2">Uncharacterized protein</fullName>
    </submittedName>
</protein>
<evidence type="ECO:0000313" key="3">
    <source>
        <dbReference type="Proteomes" id="UP000324800"/>
    </source>
</evidence>
<dbReference type="AlphaFoldDB" id="A0A5J4WBX5"/>